<protein>
    <submittedName>
        <fullName evidence="1">Uncharacterized protein</fullName>
    </submittedName>
</protein>
<gene>
    <name evidence="1" type="ORF">NOCA2210157</name>
</gene>
<organism evidence="1">
    <name type="scientific">metagenome</name>
    <dbReference type="NCBI Taxonomy" id="256318"/>
    <lineage>
        <taxon>unclassified sequences</taxon>
        <taxon>metagenomes</taxon>
    </lineage>
</organism>
<dbReference type="PROSITE" id="PS51257">
    <property type="entry name" value="PROKAR_LIPOPROTEIN"/>
    <property type="match status" value="1"/>
</dbReference>
<evidence type="ECO:0000313" key="1">
    <source>
        <dbReference type="EMBL" id="CUR54807.1"/>
    </source>
</evidence>
<accession>A0A2P2BYH1</accession>
<name>A0A2P2BYH1_9ZZZZ</name>
<dbReference type="EMBL" id="CZKA01000014">
    <property type="protein sequence ID" value="CUR54807.1"/>
    <property type="molecule type" value="Genomic_DNA"/>
</dbReference>
<reference evidence="1" key="1">
    <citation type="submission" date="2015-08" db="EMBL/GenBank/DDBJ databases">
        <authorList>
            <person name="Babu N.S."/>
            <person name="Beckwith C.J."/>
            <person name="Beseler K.G."/>
            <person name="Brison A."/>
            <person name="Carone J.V."/>
            <person name="Caskin T.P."/>
            <person name="Diamond M."/>
            <person name="Durham M.E."/>
            <person name="Foxe J.M."/>
            <person name="Go M."/>
            <person name="Henderson B.A."/>
            <person name="Jones I.B."/>
            <person name="McGettigan J.A."/>
            <person name="Micheletti S.J."/>
            <person name="Nasrallah M.E."/>
            <person name="Ortiz D."/>
            <person name="Piller C.R."/>
            <person name="Privatt S.R."/>
            <person name="Schneider S.L."/>
            <person name="Sharp S."/>
            <person name="Smith T.C."/>
            <person name="Stanton J.D."/>
            <person name="Ullery H.E."/>
            <person name="Wilson R.J."/>
            <person name="Serrano M.G."/>
            <person name="Buck G."/>
            <person name="Lee V."/>
            <person name="Wang Y."/>
            <person name="Carvalho R."/>
            <person name="Voegtly L."/>
            <person name="Shi R."/>
            <person name="Duckworth R."/>
            <person name="Johnson A."/>
            <person name="Loviza R."/>
            <person name="Walstead R."/>
            <person name="Shah Z."/>
            <person name="Kiflezghi M."/>
            <person name="Wade K."/>
            <person name="Ball S.L."/>
            <person name="Bradley K.W."/>
            <person name="Asai D.J."/>
            <person name="Bowman C.A."/>
            <person name="Russell D.A."/>
            <person name="Pope W.H."/>
            <person name="Jacobs-Sera D."/>
            <person name="Hendrix R.W."/>
            <person name="Hatfull G.F."/>
        </authorList>
    </citation>
    <scope>NUCLEOTIDE SEQUENCE</scope>
</reference>
<sequence length="137" mass="14284">MSTRPIRIARTTAVSLAVASAACLLSSTAARADSPARERELTCSDGTVFTGEQVRNGSGSPPRAWRGVTPGGDPVAFVFHAVTVTAPDGTVDAEESWDNTAGVRLNHDLSTCSFVIPIGPLTGYRADFVGYFVPLGS</sequence>
<proteinExistence type="predicted"/>
<dbReference type="AlphaFoldDB" id="A0A2P2BYH1"/>